<gene>
    <name evidence="2" type="ORF">KME60_07025</name>
</gene>
<evidence type="ECO:0000313" key="3">
    <source>
        <dbReference type="Proteomes" id="UP000729701"/>
    </source>
</evidence>
<name>A0A951QLK3_9CYAN</name>
<evidence type="ECO:0000313" key="2">
    <source>
        <dbReference type="EMBL" id="MBW4667192.1"/>
    </source>
</evidence>
<comment type="caution">
    <text evidence="2">The sequence shown here is derived from an EMBL/GenBank/DDBJ whole genome shotgun (WGS) entry which is preliminary data.</text>
</comment>
<reference evidence="2" key="1">
    <citation type="submission" date="2021-05" db="EMBL/GenBank/DDBJ databases">
        <authorList>
            <person name="Pietrasiak N."/>
            <person name="Ward R."/>
            <person name="Stajich J.E."/>
            <person name="Kurbessoian T."/>
        </authorList>
    </citation>
    <scope>NUCLEOTIDE SEQUENCE</scope>
    <source>
        <strain evidence="2">GSE-NOS-MK-12-04C</strain>
    </source>
</reference>
<protein>
    <submittedName>
        <fullName evidence="2">Uncharacterized protein</fullName>
    </submittedName>
</protein>
<reference evidence="2" key="2">
    <citation type="journal article" date="2022" name="Microbiol. Resour. Announc.">
        <title>Metagenome Sequencing to Explore Phylogenomics of Terrestrial Cyanobacteria.</title>
        <authorList>
            <person name="Ward R.D."/>
            <person name="Stajich J.E."/>
            <person name="Johansen J.R."/>
            <person name="Huntemann M."/>
            <person name="Clum A."/>
            <person name="Foster B."/>
            <person name="Foster B."/>
            <person name="Roux S."/>
            <person name="Palaniappan K."/>
            <person name="Varghese N."/>
            <person name="Mukherjee S."/>
            <person name="Reddy T.B.K."/>
            <person name="Daum C."/>
            <person name="Copeland A."/>
            <person name="Chen I.A."/>
            <person name="Ivanova N.N."/>
            <person name="Kyrpides N.C."/>
            <person name="Shapiro N."/>
            <person name="Eloe-Fadrosh E.A."/>
            <person name="Pietrasiak N."/>
        </authorList>
    </citation>
    <scope>NUCLEOTIDE SEQUENCE</scope>
    <source>
        <strain evidence="2">GSE-NOS-MK-12-04C</strain>
    </source>
</reference>
<evidence type="ECO:0000256" key="1">
    <source>
        <dbReference type="SAM" id="MobiDB-lite"/>
    </source>
</evidence>
<dbReference type="AlphaFoldDB" id="A0A951QLK3"/>
<proteinExistence type="predicted"/>
<accession>A0A951QLK3</accession>
<dbReference type="Proteomes" id="UP000729701">
    <property type="component" value="Unassembled WGS sequence"/>
</dbReference>
<sequence>MAIASSVVACSIALRTFLQLRANVPHSEPQAAKLQGDRLKTESNTQSPPPAKVETLSFSAPAKYQGKMLGS</sequence>
<organism evidence="2 3">
    <name type="scientific">Cyanomargarita calcarea GSE-NOS-MK-12-04C</name>
    <dbReference type="NCBI Taxonomy" id="2839659"/>
    <lineage>
        <taxon>Bacteria</taxon>
        <taxon>Bacillati</taxon>
        <taxon>Cyanobacteriota</taxon>
        <taxon>Cyanophyceae</taxon>
        <taxon>Nostocales</taxon>
        <taxon>Cyanomargaritaceae</taxon>
        <taxon>Cyanomargarita</taxon>
    </lineage>
</organism>
<dbReference type="EMBL" id="JAHHGZ010000006">
    <property type="protein sequence ID" value="MBW4667192.1"/>
    <property type="molecule type" value="Genomic_DNA"/>
</dbReference>
<feature type="region of interest" description="Disordered" evidence="1">
    <location>
        <begin position="26"/>
        <end position="59"/>
    </location>
</feature>